<name>A0A9P4G6T3_9PLEO</name>
<dbReference type="RefSeq" id="XP_040782656.1">
    <property type="nucleotide sequence ID" value="XM_040930517.1"/>
</dbReference>
<gene>
    <name evidence="1" type="ORF">K460DRAFT_322426</name>
</gene>
<comment type="caution">
    <text evidence="1">The sequence shown here is derived from an EMBL/GenBank/DDBJ whole genome shotgun (WGS) entry which is preliminary data.</text>
</comment>
<feature type="non-terminal residue" evidence="1">
    <location>
        <position position="376"/>
    </location>
</feature>
<proteinExistence type="predicted"/>
<organism evidence="1 2">
    <name type="scientific">Cucurbitaria berberidis CBS 394.84</name>
    <dbReference type="NCBI Taxonomy" id="1168544"/>
    <lineage>
        <taxon>Eukaryota</taxon>
        <taxon>Fungi</taxon>
        <taxon>Dikarya</taxon>
        <taxon>Ascomycota</taxon>
        <taxon>Pezizomycotina</taxon>
        <taxon>Dothideomycetes</taxon>
        <taxon>Pleosporomycetidae</taxon>
        <taxon>Pleosporales</taxon>
        <taxon>Pleosporineae</taxon>
        <taxon>Cucurbitariaceae</taxon>
        <taxon>Cucurbitaria</taxon>
    </lineage>
</organism>
<evidence type="ECO:0000313" key="2">
    <source>
        <dbReference type="Proteomes" id="UP000800039"/>
    </source>
</evidence>
<keyword evidence="2" id="KW-1185">Reference proteome</keyword>
<dbReference type="AlphaFoldDB" id="A0A9P4G6T3"/>
<sequence length="376" mass="42637">MNSTSSPTAPPPYEAEGIDLQWRIRNAKYRSAFATNGRPGVEDYRAHIECMKDSFLEFSHGVGSPAEYQCLDAPQVIDVQYSQAFSNIERLICEYQESLRKIKPLHEEDVLFLLLGRFSQSSGASVYMEVRRPGDVQVYDSTISEPSYTAAMQEHLVHASGVINAEYSLPPAREPSQIDSPRGNPLEQTYYVPIPQTPSDTEIECSVTMNFPEMVHSNPHQPEYTDPSDTPPMYMDVHNNLVAPTNDWAVLPEKLQPPVFRVHRCHHRCVERGGEDDAFELPFGFPEVVHHIYEAPENFYHTGFYVHNLFGHSLPYTDGGVQAFECHILPNETRVFITIERKGDMLVYNCFRDEEVSHADTLDYGTNTISRSGSRA</sequence>
<dbReference type="GeneID" id="63847769"/>
<dbReference type="EMBL" id="ML976620">
    <property type="protein sequence ID" value="KAF1840093.1"/>
    <property type="molecule type" value="Genomic_DNA"/>
</dbReference>
<dbReference type="Proteomes" id="UP000800039">
    <property type="component" value="Unassembled WGS sequence"/>
</dbReference>
<protein>
    <submittedName>
        <fullName evidence="1">Uncharacterized protein</fullName>
    </submittedName>
</protein>
<accession>A0A9P4G6T3</accession>
<evidence type="ECO:0000313" key="1">
    <source>
        <dbReference type="EMBL" id="KAF1840093.1"/>
    </source>
</evidence>
<dbReference type="OrthoDB" id="3789406at2759"/>
<reference evidence="1" key="1">
    <citation type="submission" date="2020-01" db="EMBL/GenBank/DDBJ databases">
        <authorList>
            <consortium name="DOE Joint Genome Institute"/>
            <person name="Haridas S."/>
            <person name="Albert R."/>
            <person name="Binder M."/>
            <person name="Bloem J."/>
            <person name="Labutti K."/>
            <person name="Salamov A."/>
            <person name="Andreopoulos B."/>
            <person name="Baker S.E."/>
            <person name="Barry K."/>
            <person name="Bills G."/>
            <person name="Bluhm B.H."/>
            <person name="Cannon C."/>
            <person name="Castanera R."/>
            <person name="Culley D.E."/>
            <person name="Daum C."/>
            <person name="Ezra D."/>
            <person name="Gonzalez J.B."/>
            <person name="Henrissat B."/>
            <person name="Kuo A."/>
            <person name="Liang C."/>
            <person name="Lipzen A."/>
            <person name="Lutzoni F."/>
            <person name="Magnuson J."/>
            <person name="Mondo S."/>
            <person name="Nolan M."/>
            <person name="Ohm R."/>
            <person name="Pangilinan J."/>
            <person name="Park H.-J."/>
            <person name="Ramirez L."/>
            <person name="Alfaro M."/>
            <person name="Sun H."/>
            <person name="Tritt A."/>
            <person name="Yoshinaga Y."/>
            <person name="Zwiers L.-H."/>
            <person name="Turgeon B.G."/>
            <person name="Goodwin S.B."/>
            <person name="Spatafora J.W."/>
            <person name="Crous P.W."/>
            <person name="Grigoriev I.V."/>
        </authorList>
    </citation>
    <scope>NUCLEOTIDE SEQUENCE</scope>
    <source>
        <strain evidence="1">CBS 394.84</strain>
    </source>
</reference>